<dbReference type="Pfam" id="PF13639">
    <property type="entry name" value="zf-RING_2"/>
    <property type="match status" value="1"/>
</dbReference>
<dbReference type="Proteomes" id="UP001229421">
    <property type="component" value="Unassembled WGS sequence"/>
</dbReference>
<keyword evidence="6 9" id="KW-0863">Zinc-finger</keyword>
<comment type="pathway">
    <text evidence="2">Protein modification; protein ubiquitination.</text>
</comment>
<evidence type="ECO:0000259" key="12">
    <source>
        <dbReference type="PROSITE" id="PS50089"/>
    </source>
</evidence>
<accession>A0AAD8PBD1</accession>
<dbReference type="InterPro" id="IPR044600">
    <property type="entry name" value="ATL1/ATL16-like"/>
</dbReference>
<feature type="compositionally biased region" description="Polar residues" evidence="10">
    <location>
        <begin position="196"/>
        <end position="209"/>
    </location>
</feature>
<evidence type="ECO:0000313" key="14">
    <source>
        <dbReference type="Proteomes" id="UP001229421"/>
    </source>
</evidence>
<evidence type="ECO:0000256" key="11">
    <source>
        <dbReference type="SAM" id="Phobius"/>
    </source>
</evidence>
<evidence type="ECO:0000256" key="6">
    <source>
        <dbReference type="ARBA" id="ARBA00022771"/>
    </source>
</evidence>
<dbReference type="SMART" id="SM00184">
    <property type="entry name" value="RING"/>
    <property type="match status" value="1"/>
</dbReference>
<keyword evidence="4" id="KW-0808">Transferase</keyword>
<dbReference type="PANTHER" id="PTHR46913">
    <property type="entry name" value="RING-H2 FINGER PROTEIN ATL16"/>
    <property type="match status" value="1"/>
</dbReference>
<evidence type="ECO:0000256" key="1">
    <source>
        <dbReference type="ARBA" id="ARBA00000900"/>
    </source>
</evidence>
<dbReference type="Gene3D" id="3.30.40.10">
    <property type="entry name" value="Zinc/RING finger domain, C3HC4 (zinc finger)"/>
    <property type="match status" value="1"/>
</dbReference>
<dbReference type="InterPro" id="IPR013083">
    <property type="entry name" value="Znf_RING/FYVE/PHD"/>
</dbReference>
<evidence type="ECO:0000256" key="3">
    <source>
        <dbReference type="ARBA" id="ARBA00012483"/>
    </source>
</evidence>
<reference evidence="13" key="1">
    <citation type="journal article" date="2023" name="bioRxiv">
        <title>Improved chromosome-level genome assembly for marigold (Tagetes erecta).</title>
        <authorList>
            <person name="Jiang F."/>
            <person name="Yuan L."/>
            <person name="Wang S."/>
            <person name="Wang H."/>
            <person name="Xu D."/>
            <person name="Wang A."/>
            <person name="Fan W."/>
        </authorList>
    </citation>
    <scope>NUCLEOTIDE SEQUENCE</scope>
    <source>
        <strain evidence="13">WSJ</strain>
        <tissue evidence="13">Leaf</tissue>
    </source>
</reference>
<name>A0AAD8PBD1_TARER</name>
<keyword evidence="5" id="KW-0479">Metal-binding</keyword>
<keyword evidence="14" id="KW-1185">Reference proteome</keyword>
<dbReference type="GO" id="GO:0008270">
    <property type="term" value="F:zinc ion binding"/>
    <property type="evidence" value="ECO:0007669"/>
    <property type="project" value="UniProtKB-KW"/>
</dbReference>
<dbReference type="PANTHER" id="PTHR46913:SF19">
    <property type="entry name" value="RING-TYPE E3 UBIQUITIN TRANSFERASE"/>
    <property type="match status" value="1"/>
</dbReference>
<dbReference type="GO" id="GO:0016567">
    <property type="term" value="P:protein ubiquitination"/>
    <property type="evidence" value="ECO:0007669"/>
    <property type="project" value="InterPro"/>
</dbReference>
<gene>
    <name evidence="13" type="ORF">QVD17_05289</name>
</gene>
<keyword evidence="11" id="KW-0812">Transmembrane</keyword>
<dbReference type="AlphaFoldDB" id="A0AAD8PBD1"/>
<feature type="domain" description="RING-type" evidence="12">
    <location>
        <begin position="131"/>
        <end position="173"/>
    </location>
</feature>
<feature type="compositionally biased region" description="Basic and acidic residues" evidence="10">
    <location>
        <begin position="184"/>
        <end position="195"/>
    </location>
</feature>
<keyword evidence="7" id="KW-0833">Ubl conjugation pathway</keyword>
<comment type="catalytic activity">
    <reaction evidence="1">
        <text>S-ubiquitinyl-[E2 ubiquitin-conjugating enzyme]-L-cysteine + [acceptor protein]-L-lysine = [E2 ubiquitin-conjugating enzyme]-L-cysteine + N(6)-ubiquitinyl-[acceptor protein]-L-lysine.</text>
        <dbReference type="EC" id="2.3.2.27"/>
    </reaction>
</comment>
<dbReference type="PROSITE" id="PS50089">
    <property type="entry name" value="ZF_RING_2"/>
    <property type="match status" value="1"/>
</dbReference>
<evidence type="ECO:0000313" key="13">
    <source>
        <dbReference type="EMBL" id="KAK1439471.1"/>
    </source>
</evidence>
<dbReference type="GO" id="GO:0061630">
    <property type="term" value="F:ubiquitin protein ligase activity"/>
    <property type="evidence" value="ECO:0007669"/>
    <property type="project" value="UniProtKB-EC"/>
</dbReference>
<evidence type="ECO:0000256" key="9">
    <source>
        <dbReference type="PROSITE-ProRule" id="PRU00175"/>
    </source>
</evidence>
<organism evidence="13 14">
    <name type="scientific">Tagetes erecta</name>
    <name type="common">African marigold</name>
    <dbReference type="NCBI Taxonomy" id="13708"/>
    <lineage>
        <taxon>Eukaryota</taxon>
        <taxon>Viridiplantae</taxon>
        <taxon>Streptophyta</taxon>
        <taxon>Embryophyta</taxon>
        <taxon>Tracheophyta</taxon>
        <taxon>Spermatophyta</taxon>
        <taxon>Magnoliopsida</taxon>
        <taxon>eudicotyledons</taxon>
        <taxon>Gunneridae</taxon>
        <taxon>Pentapetalae</taxon>
        <taxon>asterids</taxon>
        <taxon>campanulids</taxon>
        <taxon>Asterales</taxon>
        <taxon>Asteraceae</taxon>
        <taxon>Asteroideae</taxon>
        <taxon>Heliantheae alliance</taxon>
        <taxon>Tageteae</taxon>
        <taxon>Tagetes</taxon>
    </lineage>
</organism>
<evidence type="ECO:0000256" key="4">
    <source>
        <dbReference type="ARBA" id="ARBA00022679"/>
    </source>
</evidence>
<dbReference type="EC" id="2.3.2.27" evidence="3"/>
<sequence>MITIRKVCKPKDDCDNNDSSPSPQNHSPSTLKILTICFIVASFSLLCYYIIFKACRAFRTRRRNRITTTSEMINRNETHHDVIHQPSINQDHEPVVFHPIWLINTIGLDQSVIVSIKMFKYGTEDGVDSDCAVCLGMFQQDESLRLLPACRHAFHVVCIDTWLRSHTNCPLCRAPVLNNNTTHQVDRNSSTREEISSGTGSSNETTRLENGQEMDANGESSVKKLALISGVRVQSDLTQNCCQKLEPLRRSVSAGSFCFVDEESES</sequence>
<keyword evidence="11" id="KW-1133">Transmembrane helix</keyword>
<dbReference type="EMBL" id="JAUHHV010000001">
    <property type="protein sequence ID" value="KAK1439471.1"/>
    <property type="molecule type" value="Genomic_DNA"/>
</dbReference>
<dbReference type="CDD" id="cd16461">
    <property type="entry name" value="RING-H2_EL5-like"/>
    <property type="match status" value="1"/>
</dbReference>
<evidence type="ECO:0000256" key="8">
    <source>
        <dbReference type="ARBA" id="ARBA00022833"/>
    </source>
</evidence>
<evidence type="ECO:0000256" key="10">
    <source>
        <dbReference type="SAM" id="MobiDB-lite"/>
    </source>
</evidence>
<feature type="transmembrane region" description="Helical" evidence="11">
    <location>
        <begin position="33"/>
        <end position="52"/>
    </location>
</feature>
<evidence type="ECO:0000256" key="5">
    <source>
        <dbReference type="ARBA" id="ARBA00022723"/>
    </source>
</evidence>
<keyword evidence="11" id="KW-0472">Membrane</keyword>
<proteinExistence type="predicted"/>
<dbReference type="InterPro" id="IPR001841">
    <property type="entry name" value="Znf_RING"/>
</dbReference>
<dbReference type="SUPFAM" id="SSF57850">
    <property type="entry name" value="RING/U-box"/>
    <property type="match status" value="1"/>
</dbReference>
<feature type="region of interest" description="Disordered" evidence="10">
    <location>
        <begin position="183"/>
        <end position="219"/>
    </location>
</feature>
<protein>
    <recommendedName>
        <fullName evidence="3">RING-type E3 ubiquitin transferase</fullName>
        <ecNumber evidence="3">2.3.2.27</ecNumber>
    </recommendedName>
</protein>
<comment type="caution">
    <text evidence="13">The sequence shown here is derived from an EMBL/GenBank/DDBJ whole genome shotgun (WGS) entry which is preliminary data.</text>
</comment>
<evidence type="ECO:0000256" key="2">
    <source>
        <dbReference type="ARBA" id="ARBA00004906"/>
    </source>
</evidence>
<evidence type="ECO:0000256" key="7">
    <source>
        <dbReference type="ARBA" id="ARBA00022786"/>
    </source>
</evidence>
<keyword evidence="8" id="KW-0862">Zinc</keyword>